<keyword evidence="14" id="KW-1185">Reference proteome</keyword>
<feature type="domain" description="Non-canonical purine NTP phosphatase/PRRC1" evidence="12">
    <location>
        <begin position="7"/>
        <end position="165"/>
    </location>
</feature>
<organism evidence="13 14">
    <name type="scientific">Rosenbergiella nectarea</name>
    <dbReference type="NCBI Taxonomy" id="988801"/>
    <lineage>
        <taxon>Bacteria</taxon>
        <taxon>Pseudomonadati</taxon>
        <taxon>Pseudomonadota</taxon>
        <taxon>Gammaproteobacteria</taxon>
        <taxon>Enterobacterales</taxon>
        <taxon>Erwiniaceae</taxon>
        <taxon>Rosenbergiella</taxon>
    </lineage>
</organism>
<evidence type="ECO:0000256" key="11">
    <source>
        <dbReference type="HAMAP-Rule" id="MF_00648"/>
    </source>
</evidence>
<comment type="cofactor">
    <cofactor evidence="11">
        <name>Mg(2+)</name>
        <dbReference type="ChEBI" id="CHEBI:18420"/>
    </cofactor>
    <cofactor evidence="11">
        <name>Mn(2+)</name>
        <dbReference type="ChEBI" id="CHEBI:29035"/>
    </cofactor>
    <text evidence="11">Binds 1 divalent metal cation per subunit; can use either Mg(2+) or Mn(2+).</text>
</comment>
<keyword evidence="7 11" id="KW-0464">Manganese</keyword>
<keyword evidence="2 11" id="KW-0479">Metal-binding</keyword>
<keyword evidence="4 11" id="KW-0378">Hydrolase</keyword>
<evidence type="ECO:0000256" key="8">
    <source>
        <dbReference type="ARBA" id="ARBA00048174"/>
    </source>
</evidence>
<keyword evidence="3 11" id="KW-0547">Nucleotide-binding</keyword>
<dbReference type="Pfam" id="PF01931">
    <property type="entry name" value="NTPase_I-T"/>
    <property type="match status" value="1"/>
</dbReference>
<accession>A0A1H9DVL2</accession>
<comment type="cofactor">
    <cofactor evidence="1">
        <name>Mn(2+)</name>
        <dbReference type="ChEBI" id="CHEBI:29035"/>
    </cofactor>
</comment>
<evidence type="ECO:0000313" key="14">
    <source>
        <dbReference type="Proteomes" id="UP000242515"/>
    </source>
</evidence>
<evidence type="ECO:0000256" key="1">
    <source>
        <dbReference type="ARBA" id="ARBA00001936"/>
    </source>
</evidence>
<evidence type="ECO:0000259" key="12">
    <source>
        <dbReference type="Pfam" id="PF01931"/>
    </source>
</evidence>
<dbReference type="PANTHER" id="PTHR34699:SF2">
    <property type="entry name" value="NON-CANONICAL PURINE NTP PHOSPHATASE_PRRC1 DOMAIN-CONTAINING PROTEIN"/>
    <property type="match status" value="1"/>
</dbReference>
<proteinExistence type="inferred from homology"/>
<comment type="subunit">
    <text evidence="11">Homodimer.</text>
</comment>
<dbReference type="STRING" id="988801.SAMN05216522_101405"/>
<dbReference type="FunFam" id="3.90.950.10:FF:000002">
    <property type="entry name" value="Inosine/xanthosine triphosphatase"/>
    <property type="match status" value="1"/>
</dbReference>
<dbReference type="NCBIfam" id="TIGR00258">
    <property type="entry name" value="inosine/xanthosine triphosphatase"/>
    <property type="match status" value="1"/>
</dbReference>
<feature type="binding site" evidence="11">
    <location>
        <position position="38"/>
    </location>
    <ligand>
        <name>Mg(2+)</name>
        <dbReference type="ChEBI" id="CHEBI:18420"/>
    </ligand>
</feature>
<dbReference type="GO" id="GO:0046872">
    <property type="term" value="F:metal ion binding"/>
    <property type="evidence" value="ECO:0007669"/>
    <property type="project" value="UniProtKB-KW"/>
</dbReference>
<dbReference type="GO" id="GO:0000166">
    <property type="term" value="F:nucleotide binding"/>
    <property type="evidence" value="ECO:0007669"/>
    <property type="project" value="UniProtKB-KW"/>
</dbReference>
<dbReference type="SUPFAM" id="SSF52972">
    <property type="entry name" value="ITPase-like"/>
    <property type="match status" value="1"/>
</dbReference>
<comment type="similarity">
    <text evidence="10 11">Belongs to the YjjX NTPase family.</text>
</comment>
<evidence type="ECO:0000256" key="3">
    <source>
        <dbReference type="ARBA" id="ARBA00022741"/>
    </source>
</evidence>
<dbReference type="InterPro" id="IPR002786">
    <property type="entry name" value="Non_canon_purine_NTPase"/>
</dbReference>
<dbReference type="GO" id="GO:0006772">
    <property type="term" value="P:thiamine metabolic process"/>
    <property type="evidence" value="ECO:0007669"/>
    <property type="project" value="TreeGrafter"/>
</dbReference>
<comment type="catalytic activity">
    <reaction evidence="8 11">
        <text>ITP + H2O = IDP + phosphate + H(+)</text>
        <dbReference type="Rhea" id="RHEA:28330"/>
        <dbReference type="ChEBI" id="CHEBI:15377"/>
        <dbReference type="ChEBI" id="CHEBI:15378"/>
        <dbReference type="ChEBI" id="CHEBI:43474"/>
        <dbReference type="ChEBI" id="CHEBI:58280"/>
        <dbReference type="ChEBI" id="CHEBI:61402"/>
        <dbReference type="EC" id="3.6.1.73"/>
    </reaction>
</comment>
<name>A0A1H9DVL2_9GAMM</name>
<keyword evidence="5 11" id="KW-0460">Magnesium</keyword>
<comment type="catalytic activity">
    <reaction evidence="9 11">
        <text>XTP + H2O = XDP + phosphate + H(+)</text>
        <dbReference type="Rhea" id="RHEA:28406"/>
        <dbReference type="ChEBI" id="CHEBI:15377"/>
        <dbReference type="ChEBI" id="CHEBI:15378"/>
        <dbReference type="ChEBI" id="CHEBI:43474"/>
        <dbReference type="ChEBI" id="CHEBI:59884"/>
        <dbReference type="ChEBI" id="CHEBI:61314"/>
        <dbReference type="EC" id="3.6.1.73"/>
    </reaction>
</comment>
<evidence type="ECO:0000256" key="9">
    <source>
        <dbReference type="ARBA" id="ARBA00048781"/>
    </source>
</evidence>
<keyword evidence="6 11" id="KW-0546">Nucleotide metabolism</keyword>
<comment type="function">
    <text evidence="11">Phosphatase that hydrolyzes non-canonical purine nucleotides such as XTP and ITP to their respective diphosphate derivatives. Probably excludes non-canonical purines from DNA/RNA precursor pool, thus preventing their incorporation into DNA/RNA and avoiding chromosomal lesions.</text>
</comment>
<dbReference type="OrthoDB" id="6334099at2"/>
<evidence type="ECO:0000256" key="7">
    <source>
        <dbReference type="ARBA" id="ARBA00023211"/>
    </source>
</evidence>
<dbReference type="HAMAP" id="MF_00648">
    <property type="entry name" value="Non_canon_purine_NTPase_YjjX"/>
    <property type="match status" value="1"/>
</dbReference>
<dbReference type="Gene3D" id="3.90.950.10">
    <property type="match status" value="1"/>
</dbReference>
<dbReference type="EMBL" id="FOGC01000001">
    <property type="protein sequence ID" value="SEQ16798.1"/>
    <property type="molecule type" value="Genomic_DNA"/>
</dbReference>
<dbReference type="AlphaFoldDB" id="A0A1H9DVL2"/>
<dbReference type="EC" id="3.6.1.73" evidence="11"/>
<evidence type="ECO:0000256" key="6">
    <source>
        <dbReference type="ARBA" id="ARBA00023080"/>
    </source>
</evidence>
<dbReference type="InterPro" id="IPR050299">
    <property type="entry name" value="YjjX_NTPase"/>
</dbReference>
<protein>
    <recommendedName>
        <fullName evidence="11">Inosine/xanthosine triphosphatase</fullName>
        <shortName evidence="11">ITPase/XTPase</shortName>
        <ecNumber evidence="11">3.6.1.73</ecNumber>
    </recommendedName>
    <alternativeName>
        <fullName evidence="11">Non-canonical purine NTP phosphatase</fullName>
    </alternativeName>
    <alternativeName>
        <fullName evidence="11">Non-standard purine NTP phosphatase</fullName>
    </alternativeName>
    <alternativeName>
        <fullName evidence="11">Nucleoside-triphosphate phosphatase</fullName>
        <shortName evidence="11">NTPase</shortName>
    </alternativeName>
</protein>
<dbReference type="GO" id="GO:0103023">
    <property type="term" value="F:ITPase activity"/>
    <property type="evidence" value="ECO:0007669"/>
    <property type="project" value="UniProtKB-EC"/>
</dbReference>
<dbReference type="InterPro" id="IPR029001">
    <property type="entry name" value="ITPase-like_fam"/>
</dbReference>
<evidence type="ECO:0000256" key="4">
    <source>
        <dbReference type="ARBA" id="ARBA00022801"/>
    </source>
</evidence>
<evidence type="ECO:0000256" key="10">
    <source>
        <dbReference type="ARBA" id="ARBA00060855"/>
    </source>
</evidence>
<comment type="caution">
    <text evidence="11">Lacks conserved residue(s) required for the propagation of feature annotation.</text>
</comment>
<reference evidence="14" key="1">
    <citation type="submission" date="2016-10" db="EMBL/GenBank/DDBJ databases">
        <authorList>
            <person name="Varghese N."/>
            <person name="Submissions S."/>
        </authorList>
    </citation>
    <scope>NUCLEOTIDE SEQUENCE [LARGE SCALE GENOMIC DNA]</scope>
    <source>
        <strain evidence="14">8N4</strain>
    </source>
</reference>
<dbReference type="NCBIfam" id="NF003459">
    <property type="entry name" value="PRK05074.1"/>
    <property type="match status" value="1"/>
</dbReference>
<sequence>MYHVVVATRNPAKILAVTEACKAVFHDKHIEVEGVDVESGVSAQPLTDSETWQGADNRLSAAKTAHPNAMLWVAIEAGIDKNQAFAWIIAESNTQRSESRSASFMLPNSLVTALQEGAELGPLMSTLTGIDNIKHKGGAIGAITSGLLTRSSVYQQAIILALSPLIHPFYSEAAQ</sequence>
<evidence type="ECO:0000256" key="5">
    <source>
        <dbReference type="ARBA" id="ARBA00022842"/>
    </source>
</evidence>
<gene>
    <name evidence="13" type="ORF">SAMN05216522_101405</name>
</gene>
<dbReference type="GO" id="GO:0009117">
    <property type="term" value="P:nucleotide metabolic process"/>
    <property type="evidence" value="ECO:0007669"/>
    <property type="project" value="UniProtKB-KW"/>
</dbReference>
<dbReference type="PANTHER" id="PTHR34699">
    <property type="match status" value="1"/>
</dbReference>
<evidence type="ECO:0000313" key="13">
    <source>
        <dbReference type="EMBL" id="SEQ16798.1"/>
    </source>
</evidence>
<dbReference type="Proteomes" id="UP000242515">
    <property type="component" value="Unassembled WGS sequence"/>
</dbReference>
<evidence type="ECO:0000256" key="2">
    <source>
        <dbReference type="ARBA" id="ARBA00022723"/>
    </source>
</evidence>
<dbReference type="InterPro" id="IPR026533">
    <property type="entry name" value="NTPase/PRRC1"/>
</dbReference>
<dbReference type="RefSeq" id="WP_092671954.1">
    <property type="nucleotide sequence ID" value="NZ_FOGC01000001.1"/>
</dbReference>